<sequence length="375" mass="41029">MTPSILPAFTDAFASYDAAMAESLADPEHVRREELQWTIVDRLVLAACRGWTPDDVRHLLDSSVDPFLAAAHHRVAAVAPDTVRAAWQRQCRQPGNRRTTECATGRMEEIADRLRILPDFNDTELLTDLPLLQERDTGPAGLSVEQRRALQRITGLLKKAESTTFAAEADSLVAKAQQLRQRYRIDNACPGGLSPAPGDLVSVRIRLAAPWVRQQFLLLSRVSFANSCRAVLFRGIGIASLIGHPDDVRHVAELFSSLNHQRVYFMRTSPGAREAARAGQTSAYRRAFLFSYAIRVGDLLTSAADEVSLTPHEAENALPVLARRDEVAGVAADRLFPRTTGMAFGHGHHASGSADGVRAAERSRLEPGGRSVESA</sequence>
<dbReference type="Pfam" id="PF10979">
    <property type="entry name" value="DUF2786"/>
    <property type="match status" value="1"/>
</dbReference>
<proteinExistence type="predicted"/>
<dbReference type="OrthoDB" id="3508128at2"/>
<gene>
    <name evidence="3" type="ORF">B840_08715</name>
</gene>
<evidence type="ECO:0000313" key="3">
    <source>
        <dbReference type="EMBL" id="AJK69341.1"/>
    </source>
</evidence>
<dbReference type="KEGG" id="cmq:B840_08715"/>
<feature type="compositionally biased region" description="Basic and acidic residues" evidence="1">
    <location>
        <begin position="358"/>
        <end position="367"/>
    </location>
</feature>
<accession>A0A0B6TXE6</accession>
<dbReference type="AlphaFoldDB" id="A0A0B6TXE6"/>
<dbReference type="InterPro" id="IPR024498">
    <property type="entry name" value="DUF2786"/>
</dbReference>
<keyword evidence="4" id="KW-1185">Reference proteome</keyword>
<dbReference type="HOGENOM" id="CLU_042647_0_0_11"/>
<feature type="region of interest" description="Disordered" evidence="1">
    <location>
        <begin position="343"/>
        <end position="375"/>
    </location>
</feature>
<evidence type="ECO:0000259" key="2">
    <source>
        <dbReference type="Pfam" id="PF10979"/>
    </source>
</evidence>
<name>A0A0B6TXE6_9CORY</name>
<evidence type="ECO:0000256" key="1">
    <source>
        <dbReference type="SAM" id="MobiDB-lite"/>
    </source>
</evidence>
<dbReference type="EMBL" id="CP007790">
    <property type="protein sequence ID" value="AJK69341.1"/>
    <property type="molecule type" value="Genomic_DNA"/>
</dbReference>
<organism evidence="3 4">
    <name type="scientific">Corynebacterium marinum DSM 44953</name>
    <dbReference type="NCBI Taxonomy" id="1224162"/>
    <lineage>
        <taxon>Bacteria</taxon>
        <taxon>Bacillati</taxon>
        <taxon>Actinomycetota</taxon>
        <taxon>Actinomycetes</taxon>
        <taxon>Mycobacteriales</taxon>
        <taxon>Corynebacteriaceae</taxon>
        <taxon>Corynebacterium</taxon>
    </lineage>
</organism>
<reference evidence="3 4" key="1">
    <citation type="submission" date="2014-05" db="EMBL/GenBank/DDBJ databases">
        <title>Complete genome sequence of Corynebacterium marinum DSM 44953.</title>
        <authorList>
            <person name="Schaffert L."/>
            <person name="Albersmeier A."/>
            <person name="Kalinowski J."/>
            <person name="Ruckert C."/>
        </authorList>
    </citation>
    <scope>NUCLEOTIDE SEQUENCE [LARGE SCALE GENOMIC DNA]</scope>
    <source>
        <strain evidence="3 4">DSM 44953</strain>
    </source>
</reference>
<dbReference type="RefSeq" id="WP_052491141.1">
    <property type="nucleotide sequence ID" value="NZ_CP007790.1"/>
</dbReference>
<dbReference type="Proteomes" id="UP000031928">
    <property type="component" value="Chromosome"/>
</dbReference>
<protein>
    <recommendedName>
        <fullName evidence="2">DUF2786 domain-containing protein</fullName>
    </recommendedName>
</protein>
<dbReference type="STRING" id="1224162.B840_08715"/>
<feature type="domain" description="DUF2786" evidence="2">
    <location>
        <begin position="148"/>
        <end position="186"/>
    </location>
</feature>
<evidence type="ECO:0000313" key="4">
    <source>
        <dbReference type="Proteomes" id="UP000031928"/>
    </source>
</evidence>